<sequence length="63" mass="7346">MKITKINSKNYLSKTAEDKTDWKRVYQKPQPSVDFDAQKDKENPIIKNGKIRRLNGSTKISNH</sequence>
<name>A0ABQ0A7C1_9GAMM</name>
<gene>
    <name evidence="1" type="ORF">NBRC116591_13590</name>
</gene>
<accession>A0ABQ0A7C1</accession>
<evidence type="ECO:0000313" key="1">
    <source>
        <dbReference type="EMBL" id="GAA6167549.1"/>
    </source>
</evidence>
<dbReference type="RefSeq" id="WP_353302153.1">
    <property type="nucleotide sequence ID" value="NZ_BAABWN010000004.1"/>
</dbReference>
<comment type="caution">
    <text evidence="1">The sequence shown here is derived from an EMBL/GenBank/DDBJ whole genome shotgun (WGS) entry which is preliminary data.</text>
</comment>
<evidence type="ECO:0000313" key="2">
    <source>
        <dbReference type="Proteomes" id="UP001465153"/>
    </source>
</evidence>
<protein>
    <submittedName>
        <fullName evidence="1">Uncharacterized protein</fullName>
    </submittedName>
</protein>
<keyword evidence="2" id="KW-1185">Reference proteome</keyword>
<proteinExistence type="predicted"/>
<reference evidence="1 2" key="1">
    <citation type="submission" date="2024-04" db="EMBL/GenBank/DDBJ databases">
        <title>Draft genome sequence of Sessilibacter corallicola NBRC 116591.</title>
        <authorList>
            <person name="Miyakawa T."/>
            <person name="Kusuya Y."/>
            <person name="Miura T."/>
        </authorList>
    </citation>
    <scope>NUCLEOTIDE SEQUENCE [LARGE SCALE GENOMIC DNA]</scope>
    <source>
        <strain evidence="1 2">KU-00831-HH</strain>
    </source>
</reference>
<organism evidence="1 2">
    <name type="scientific">Sessilibacter corallicola</name>
    <dbReference type="NCBI Taxonomy" id="2904075"/>
    <lineage>
        <taxon>Bacteria</taxon>
        <taxon>Pseudomonadati</taxon>
        <taxon>Pseudomonadota</taxon>
        <taxon>Gammaproteobacteria</taxon>
        <taxon>Cellvibrionales</taxon>
        <taxon>Cellvibrionaceae</taxon>
        <taxon>Sessilibacter</taxon>
    </lineage>
</organism>
<dbReference type="Proteomes" id="UP001465153">
    <property type="component" value="Unassembled WGS sequence"/>
</dbReference>
<dbReference type="EMBL" id="BAABWN010000004">
    <property type="protein sequence ID" value="GAA6167549.1"/>
    <property type="molecule type" value="Genomic_DNA"/>
</dbReference>